<dbReference type="EMBL" id="MSDO01000031">
    <property type="protein sequence ID" value="OLO02778.1"/>
    <property type="molecule type" value="Genomic_DNA"/>
</dbReference>
<dbReference type="InterPro" id="IPR017853">
    <property type="entry name" value="GH"/>
</dbReference>
<evidence type="ECO:0000313" key="3">
    <source>
        <dbReference type="Proteomes" id="UP000186878"/>
    </source>
</evidence>
<reference evidence="2 3" key="1">
    <citation type="submission" date="2016-12" db="EMBL/GenBank/DDBJ databases">
        <title>Draft genome sequences of strains Salinicola socius SMB35, Salinicola sp. MH3R3-1 and Chromohalobacter sp. SMB17 from the Verkhnekamsk potash mining region of Russia.</title>
        <authorList>
            <person name="Mavrodi D.V."/>
            <person name="Olsson B.E."/>
            <person name="Korsakova E.S."/>
            <person name="Pyankova A."/>
            <person name="Mavrodi O.V."/>
            <person name="Plotnikova E.G."/>
        </authorList>
    </citation>
    <scope>NUCLEOTIDE SEQUENCE [LARGE SCALE GENOMIC DNA]</scope>
    <source>
        <strain evidence="2 3">SMB35</strain>
    </source>
</reference>
<dbReference type="PANTHER" id="PTHR10357">
    <property type="entry name" value="ALPHA-AMYLASE FAMILY MEMBER"/>
    <property type="match status" value="1"/>
</dbReference>
<accession>A0A1Q8SMU5</accession>
<dbReference type="GO" id="GO:0047470">
    <property type="term" value="F:(1,4)-alpha-D-glucan 1-alpha-D-glucosylmutase activity"/>
    <property type="evidence" value="ECO:0007669"/>
    <property type="project" value="TreeGrafter"/>
</dbReference>
<feature type="domain" description="Glycosyl hydrolase family 13 catalytic" evidence="1">
    <location>
        <begin position="11"/>
        <end position="496"/>
    </location>
</feature>
<dbReference type="CDD" id="cd11336">
    <property type="entry name" value="AmyAc_MTSase"/>
    <property type="match status" value="1"/>
</dbReference>
<dbReference type="InterPro" id="IPR012767">
    <property type="entry name" value="Trehalose_TreY"/>
</dbReference>
<dbReference type="STRING" id="404433.BTW07_17905"/>
<dbReference type="GO" id="GO:0005992">
    <property type="term" value="P:trehalose biosynthetic process"/>
    <property type="evidence" value="ECO:0007669"/>
    <property type="project" value="TreeGrafter"/>
</dbReference>
<dbReference type="Gene3D" id="3.20.20.80">
    <property type="entry name" value="Glycosidases"/>
    <property type="match status" value="2"/>
</dbReference>
<comment type="caution">
    <text evidence="2">The sequence shown here is derived from an EMBL/GenBank/DDBJ whole genome shotgun (WGS) entry which is preliminary data.</text>
</comment>
<protein>
    <submittedName>
        <fullName evidence="2">Malto-oligosyltrehalose synthase</fullName>
    </submittedName>
</protein>
<dbReference type="OrthoDB" id="9805159at2"/>
<name>A0A1Q8SMU5_9GAMM</name>
<dbReference type="Gene3D" id="3.30.1590.10">
    <property type="entry name" value="Maltooligosyl trehalose synthase, domain 2"/>
    <property type="match status" value="1"/>
</dbReference>
<sequence>MRQLRATVRLQLHAGFTFDDACGQVDYYAALGVSHLYLSPFLASRAGSMHGYDGVDPTRVDPELGGEAGLARLVEALRARDMGILADIVPNHLAVGAENAWWQDVLARGRASDFASCFDIDWEQPGADGRLLLPFLGDRYVRVLENGELTLDWDARHGAFFIGYHEHRFPLDPAHAAALLTAAGGDARPGGIPSDERESDDSRVAAVIARHDHGTGEGRARLHGLLERQAYRLAYWRTANDALNWRRFFDITELVGVRVEDESVFDLSHAYLLSLVERGWIDGLRIDHIDGLADPRGYALRLRSRLQAIAERRRELDGGRDGANRRPIYVEKILGDGERLHTDWEVDGATGYEFLDLVSGIQHDPAGREPLARLWREISGRPDDFAAEVQAARREMLHGALTAEFERCVQSIDALASIDPATREFSAATIRRVLGALAVGYPVYRSYAGRNGRPDADAGDFNHAMDVARSLLTAADAAWLPLLDDWFGGRAADAFDEPERQLRLTATTRFQQLTSPLAAKAVEDTAGYRSAVLLSRNDVGCEGAHFAYAPARLHEANRERLATFPRAMLTTATHDHKRGEDVRARLAAISELSDVLVPKMQAWATDQRLYDSRETPSGGDRLMMLQLLLTAWPLALTSGMVPDAELEDCDRQGLNAFADRLVAWQQKAMREAKLASHWLAPDEAYEQAGEDAIRCALSGDELTRELAEAAALLDLPGAINGLAQTVLRLCSPGVPDLYQGTEFWDQSLVDPDNRRPVDMAARREALDEAEAPTSAWRHWRDGAVKQAVIQRLLTLRREHPELFHEGEYLPLHAVGACAEHVIAFARRTPTLTLVVAVPRLSMALSGASDDQQLRWGDTSLMLDALGLEGAGEGWLTSPPVETPTVIRLHEHLSAFPCGAWVWTSGTQLR</sequence>
<dbReference type="Pfam" id="PF00128">
    <property type="entry name" value="Alpha-amylase"/>
    <property type="match status" value="1"/>
</dbReference>
<dbReference type="Proteomes" id="UP000186878">
    <property type="component" value="Unassembled WGS sequence"/>
</dbReference>
<dbReference type="SMART" id="SM00642">
    <property type="entry name" value="Aamy"/>
    <property type="match status" value="1"/>
</dbReference>
<evidence type="ECO:0000313" key="2">
    <source>
        <dbReference type="EMBL" id="OLO02778.1"/>
    </source>
</evidence>
<proteinExistence type="predicted"/>
<gene>
    <name evidence="2" type="ORF">BTW07_17905</name>
</gene>
<evidence type="ECO:0000259" key="1">
    <source>
        <dbReference type="SMART" id="SM00642"/>
    </source>
</evidence>
<dbReference type="NCBIfam" id="TIGR02401">
    <property type="entry name" value="trehalose_TreY"/>
    <property type="match status" value="1"/>
</dbReference>
<organism evidence="2 3">
    <name type="scientific">Salinicola socius</name>
    <dbReference type="NCBI Taxonomy" id="404433"/>
    <lineage>
        <taxon>Bacteria</taxon>
        <taxon>Pseudomonadati</taxon>
        <taxon>Pseudomonadota</taxon>
        <taxon>Gammaproteobacteria</taxon>
        <taxon>Oceanospirillales</taxon>
        <taxon>Halomonadaceae</taxon>
        <taxon>Salinicola</taxon>
    </lineage>
</organism>
<dbReference type="AlphaFoldDB" id="A0A1Q8SMU5"/>
<keyword evidence="3" id="KW-1185">Reference proteome</keyword>
<dbReference type="GO" id="GO:0030980">
    <property type="term" value="P:alpha-glucan catabolic process"/>
    <property type="evidence" value="ECO:0007669"/>
    <property type="project" value="TreeGrafter"/>
</dbReference>
<dbReference type="InterPro" id="IPR006047">
    <property type="entry name" value="GH13_cat_dom"/>
</dbReference>
<dbReference type="RefSeq" id="WP_075571528.1">
    <property type="nucleotide sequence ID" value="NZ_MSDO01000031.1"/>
</dbReference>
<dbReference type="PANTHER" id="PTHR10357:SF216">
    <property type="entry name" value="MALTOOLIGOSYL TREHALOSE SYNTHASE-RELATED"/>
    <property type="match status" value="1"/>
</dbReference>
<dbReference type="SUPFAM" id="SSF51445">
    <property type="entry name" value="(Trans)glycosidases"/>
    <property type="match status" value="1"/>
</dbReference>